<dbReference type="Pfam" id="PF00072">
    <property type="entry name" value="Response_reg"/>
    <property type="match status" value="1"/>
</dbReference>
<keyword evidence="2" id="KW-0902">Two-component regulatory system</keyword>
<evidence type="ECO:0000256" key="6">
    <source>
        <dbReference type="PROSITE-ProRule" id="PRU00169"/>
    </source>
</evidence>
<dbReference type="GO" id="GO:0032993">
    <property type="term" value="C:protein-DNA complex"/>
    <property type="evidence" value="ECO:0007669"/>
    <property type="project" value="TreeGrafter"/>
</dbReference>
<dbReference type="EMBL" id="JAAEDL010000005">
    <property type="protein sequence ID" value="MBR0680185.1"/>
    <property type="molecule type" value="Genomic_DNA"/>
</dbReference>
<dbReference type="InterPro" id="IPR001789">
    <property type="entry name" value="Sig_transdc_resp-reg_receiver"/>
</dbReference>
<dbReference type="GO" id="GO:0005829">
    <property type="term" value="C:cytosol"/>
    <property type="evidence" value="ECO:0007669"/>
    <property type="project" value="TreeGrafter"/>
</dbReference>
<dbReference type="InterPro" id="IPR036388">
    <property type="entry name" value="WH-like_DNA-bd_sf"/>
</dbReference>
<dbReference type="Gene3D" id="3.40.50.2300">
    <property type="match status" value="1"/>
</dbReference>
<organism evidence="10 11">
    <name type="scientific">Neoroseomonas eburnea</name>
    <dbReference type="NCBI Taxonomy" id="1346889"/>
    <lineage>
        <taxon>Bacteria</taxon>
        <taxon>Pseudomonadati</taxon>
        <taxon>Pseudomonadota</taxon>
        <taxon>Alphaproteobacteria</taxon>
        <taxon>Acetobacterales</taxon>
        <taxon>Acetobacteraceae</taxon>
        <taxon>Neoroseomonas</taxon>
    </lineage>
</organism>
<dbReference type="PROSITE" id="PS51755">
    <property type="entry name" value="OMPR_PHOB"/>
    <property type="match status" value="1"/>
</dbReference>
<dbReference type="PROSITE" id="PS50110">
    <property type="entry name" value="RESPONSE_REGULATORY"/>
    <property type="match status" value="1"/>
</dbReference>
<dbReference type="InterPro" id="IPR011006">
    <property type="entry name" value="CheY-like_superfamily"/>
</dbReference>
<evidence type="ECO:0000256" key="5">
    <source>
        <dbReference type="ARBA" id="ARBA00023163"/>
    </source>
</evidence>
<evidence type="ECO:0000313" key="11">
    <source>
        <dbReference type="Proteomes" id="UP001138709"/>
    </source>
</evidence>
<dbReference type="InterPro" id="IPR001867">
    <property type="entry name" value="OmpR/PhoB-type_DNA-bd"/>
</dbReference>
<dbReference type="SMART" id="SM00862">
    <property type="entry name" value="Trans_reg_C"/>
    <property type="match status" value="1"/>
</dbReference>
<evidence type="ECO:0000256" key="2">
    <source>
        <dbReference type="ARBA" id="ARBA00023012"/>
    </source>
</evidence>
<reference evidence="10" key="1">
    <citation type="submission" date="2020-01" db="EMBL/GenBank/DDBJ databases">
        <authorList>
            <person name="Rat A."/>
        </authorList>
    </citation>
    <scope>NUCLEOTIDE SEQUENCE</scope>
    <source>
        <strain evidence="10">LMG 31228</strain>
    </source>
</reference>
<protein>
    <submittedName>
        <fullName evidence="10">Response regulator transcription factor</fullName>
    </submittedName>
</protein>
<proteinExistence type="predicted"/>
<evidence type="ECO:0000256" key="7">
    <source>
        <dbReference type="PROSITE-ProRule" id="PRU01091"/>
    </source>
</evidence>
<sequence length="229" mass="25536">MPKILIADDDPHIRSVIRFALARDGLAAIEAADGAAALELVARERPDLLILDVMMPEMDGTELCRRLRRESDVPVIFLSSRGEELDRVLGLELGGDDYMTKPFSPRELVARVRAHLRRREGRVTDGPRAAGPLRRGPLRLDADRFEARWGEAPIPLTVTEFRLLQAMATHSGRVFTREMLMGAAHAEPRIVSDRTIDSHVRHLRAKLAALGAAPIETVHGLGYRYRDEG</sequence>
<accession>A0A9X9X8Z9</accession>
<keyword evidence="1 6" id="KW-0597">Phosphoprotein</keyword>
<comment type="caution">
    <text evidence="10">The sequence shown here is derived from an EMBL/GenBank/DDBJ whole genome shotgun (WGS) entry which is preliminary data.</text>
</comment>
<feature type="modified residue" description="4-aspartylphosphate" evidence="6">
    <location>
        <position position="52"/>
    </location>
</feature>
<evidence type="ECO:0000256" key="3">
    <source>
        <dbReference type="ARBA" id="ARBA00023015"/>
    </source>
</evidence>
<keyword evidence="11" id="KW-1185">Reference proteome</keyword>
<dbReference type="GO" id="GO:0006355">
    <property type="term" value="P:regulation of DNA-templated transcription"/>
    <property type="evidence" value="ECO:0007669"/>
    <property type="project" value="InterPro"/>
</dbReference>
<dbReference type="PANTHER" id="PTHR48111:SF59">
    <property type="entry name" value="TRANSCRIPTIONAL REGULATORY PROTEIN BAER"/>
    <property type="match status" value="1"/>
</dbReference>
<dbReference type="PANTHER" id="PTHR48111">
    <property type="entry name" value="REGULATOR OF RPOS"/>
    <property type="match status" value="1"/>
</dbReference>
<evidence type="ECO:0000259" key="9">
    <source>
        <dbReference type="PROSITE" id="PS51755"/>
    </source>
</evidence>
<dbReference type="Proteomes" id="UP001138709">
    <property type="component" value="Unassembled WGS sequence"/>
</dbReference>
<name>A0A9X9X8Z9_9PROT</name>
<dbReference type="InterPro" id="IPR039420">
    <property type="entry name" value="WalR-like"/>
</dbReference>
<evidence type="ECO:0000259" key="8">
    <source>
        <dbReference type="PROSITE" id="PS50110"/>
    </source>
</evidence>
<dbReference type="AlphaFoldDB" id="A0A9X9X8Z9"/>
<dbReference type="GO" id="GO:0000156">
    <property type="term" value="F:phosphorelay response regulator activity"/>
    <property type="evidence" value="ECO:0007669"/>
    <property type="project" value="TreeGrafter"/>
</dbReference>
<evidence type="ECO:0000256" key="4">
    <source>
        <dbReference type="ARBA" id="ARBA00023125"/>
    </source>
</evidence>
<dbReference type="CDD" id="cd00383">
    <property type="entry name" value="trans_reg_C"/>
    <property type="match status" value="1"/>
</dbReference>
<feature type="domain" description="OmpR/PhoB-type" evidence="9">
    <location>
        <begin position="130"/>
        <end position="227"/>
    </location>
</feature>
<dbReference type="SMART" id="SM00448">
    <property type="entry name" value="REC"/>
    <property type="match status" value="1"/>
</dbReference>
<keyword evidence="4 7" id="KW-0238">DNA-binding</keyword>
<feature type="domain" description="Response regulatory" evidence="8">
    <location>
        <begin position="3"/>
        <end position="116"/>
    </location>
</feature>
<dbReference type="SUPFAM" id="SSF52172">
    <property type="entry name" value="CheY-like"/>
    <property type="match status" value="1"/>
</dbReference>
<dbReference type="Gene3D" id="6.10.250.690">
    <property type="match status" value="1"/>
</dbReference>
<evidence type="ECO:0000256" key="1">
    <source>
        <dbReference type="ARBA" id="ARBA00022553"/>
    </source>
</evidence>
<dbReference type="GO" id="GO:0000976">
    <property type="term" value="F:transcription cis-regulatory region binding"/>
    <property type="evidence" value="ECO:0007669"/>
    <property type="project" value="TreeGrafter"/>
</dbReference>
<feature type="DNA-binding region" description="OmpR/PhoB-type" evidence="7">
    <location>
        <begin position="130"/>
        <end position="227"/>
    </location>
</feature>
<dbReference type="Gene3D" id="1.10.10.10">
    <property type="entry name" value="Winged helix-like DNA-binding domain superfamily/Winged helix DNA-binding domain"/>
    <property type="match status" value="1"/>
</dbReference>
<dbReference type="FunFam" id="3.40.50.2300:FF:000001">
    <property type="entry name" value="DNA-binding response regulator PhoB"/>
    <property type="match status" value="1"/>
</dbReference>
<reference evidence="10" key="2">
    <citation type="journal article" date="2021" name="Syst. Appl. Microbiol.">
        <title>Roseomonas hellenica sp. nov., isolated from roots of wild-growing Alkanna tinctoria.</title>
        <authorList>
            <person name="Rat A."/>
            <person name="Naranjo H.D."/>
            <person name="Lebbe L."/>
            <person name="Cnockaert M."/>
            <person name="Krigas N."/>
            <person name="Grigoriadou K."/>
            <person name="Maloupa E."/>
            <person name="Willems A."/>
        </authorList>
    </citation>
    <scope>NUCLEOTIDE SEQUENCE</scope>
    <source>
        <strain evidence="10">LMG 31228</strain>
    </source>
</reference>
<keyword evidence="3" id="KW-0805">Transcription regulation</keyword>
<evidence type="ECO:0000313" key="10">
    <source>
        <dbReference type="EMBL" id="MBR0680185.1"/>
    </source>
</evidence>
<keyword evidence="5" id="KW-0804">Transcription</keyword>
<dbReference type="Pfam" id="PF00486">
    <property type="entry name" value="Trans_reg_C"/>
    <property type="match status" value="1"/>
</dbReference>
<gene>
    <name evidence="10" type="ORF">GXW74_06785</name>
</gene>